<dbReference type="PANTHER" id="PTHR33295:SF8">
    <property type="entry name" value="AAA+ ATPASE DOMAIN-CONTAINING PROTEIN"/>
    <property type="match status" value="1"/>
</dbReference>
<organism evidence="2">
    <name type="scientific">Desulfofervidus auxilii</name>
    <dbReference type="NCBI Taxonomy" id="1621989"/>
    <lineage>
        <taxon>Bacteria</taxon>
        <taxon>Pseudomonadati</taxon>
        <taxon>Thermodesulfobacteriota</taxon>
        <taxon>Candidatus Desulfofervidia</taxon>
        <taxon>Candidatus Desulfofervidales</taxon>
        <taxon>Candidatus Desulfofervidaceae</taxon>
        <taxon>Candidatus Desulfofervidus</taxon>
    </lineage>
</organism>
<dbReference type="InterPro" id="IPR027417">
    <property type="entry name" value="P-loop_NTPase"/>
</dbReference>
<evidence type="ECO:0000313" key="2">
    <source>
        <dbReference type="EMBL" id="HDD45133.1"/>
    </source>
</evidence>
<dbReference type="PANTHER" id="PTHR33295">
    <property type="entry name" value="ATPASE"/>
    <property type="match status" value="1"/>
</dbReference>
<dbReference type="Gene3D" id="3.40.50.300">
    <property type="entry name" value="P-loop containing nucleotide triphosphate hydrolases"/>
    <property type="match status" value="1"/>
</dbReference>
<dbReference type="GO" id="GO:0005524">
    <property type="term" value="F:ATP binding"/>
    <property type="evidence" value="ECO:0007669"/>
    <property type="project" value="UniProtKB-KW"/>
</dbReference>
<dbReference type="InterPro" id="IPR011335">
    <property type="entry name" value="Restrct_endonuc-II-like"/>
</dbReference>
<evidence type="ECO:0000259" key="1">
    <source>
        <dbReference type="SMART" id="SM00382"/>
    </source>
</evidence>
<name>A0A7C0U490_DESA2</name>
<proteinExistence type="predicted"/>
<dbReference type="InterPro" id="IPR041682">
    <property type="entry name" value="AAA_14"/>
</dbReference>
<dbReference type="SUPFAM" id="SSF52540">
    <property type="entry name" value="P-loop containing nucleoside triphosphate hydrolases"/>
    <property type="match status" value="1"/>
</dbReference>
<dbReference type="SMART" id="SM00382">
    <property type="entry name" value="AAA"/>
    <property type="match status" value="1"/>
</dbReference>
<dbReference type="Pfam" id="PF13173">
    <property type="entry name" value="AAA_14"/>
    <property type="match status" value="1"/>
</dbReference>
<accession>A0A7C0U490</accession>
<gene>
    <name evidence="2" type="ORF">ENG63_09795</name>
</gene>
<feature type="domain" description="AAA+ ATPase" evidence="1">
    <location>
        <begin position="40"/>
        <end position="165"/>
    </location>
</feature>
<dbReference type="SUPFAM" id="SSF52980">
    <property type="entry name" value="Restriction endonuclease-like"/>
    <property type="match status" value="1"/>
</dbReference>
<comment type="caution">
    <text evidence="2">The sequence shown here is derived from an EMBL/GenBank/DDBJ whole genome shotgun (WGS) entry which is preliminary data.</text>
</comment>
<sequence>MEIQTLVRFNEWWKTGNVPEDLLEGYKRPLYDEILKYLEDRQVLAIIGLRRVGKTTLMYQLIQNLLEKVKKEYILYFSFDEEQFDIEDVLETYREFILKGNWREFDRIYVFFDEIQKVNDWQNKIKTYYDLYPNVKFIVSGSASLIIEKRAKESLAGRLYDFNLDLLTFKEFLSFKKLKIPDLEYRLFDEFEKIEKDYNNLILFESDLRTLFSEYLFKGGFPEIVDERDDKKIRRYIKNSVIDKIVYSDIPKIFKIEEPEVLIILLRLIANTPGLLVDYKGLGENLGKNRKTMARYFYYLQKSFLVILLSNFSGSFLTSARKLKKAYITDTGIVNTLMDREIDDRVIGMLVENLIVSKLKAKFFYRRNYEIDIIIKDEEILPIEIKYQSRIDRKDFKSMVRFCKKFKLKRGIIITKDLLRCDKNKGIEIQFIPAWLFLLYL</sequence>
<keyword evidence="2" id="KW-0067">ATP-binding</keyword>
<dbReference type="AlphaFoldDB" id="A0A7C0U490"/>
<dbReference type="InterPro" id="IPR025420">
    <property type="entry name" value="DUF4143"/>
</dbReference>
<dbReference type="EMBL" id="DRBS01000360">
    <property type="protein sequence ID" value="HDD45133.1"/>
    <property type="molecule type" value="Genomic_DNA"/>
</dbReference>
<dbReference type="Pfam" id="PF13635">
    <property type="entry name" value="DUF4143"/>
    <property type="match status" value="1"/>
</dbReference>
<reference evidence="2" key="1">
    <citation type="journal article" date="2020" name="mSystems">
        <title>Genome- and Community-Level Interaction Insights into Carbon Utilization and Element Cycling Functions of Hydrothermarchaeota in Hydrothermal Sediment.</title>
        <authorList>
            <person name="Zhou Z."/>
            <person name="Liu Y."/>
            <person name="Xu W."/>
            <person name="Pan J."/>
            <person name="Luo Z.H."/>
            <person name="Li M."/>
        </authorList>
    </citation>
    <scope>NUCLEOTIDE SEQUENCE [LARGE SCALE GENOMIC DNA]</scope>
    <source>
        <strain evidence="2">HyVt-233</strain>
    </source>
</reference>
<dbReference type="Proteomes" id="UP000886289">
    <property type="component" value="Unassembled WGS sequence"/>
</dbReference>
<keyword evidence="2" id="KW-0547">Nucleotide-binding</keyword>
<dbReference type="InterPro" id="IPR003593">
    <property type="entry name" value="AAA+_ATPase"/>
</dbReference>
<protein>
    <submittedName>
        <fullName evidence="2">ATP-binding protein</fullName>
    </submittedName>
</protein>